<keyword evidence="3" id="KW-1185">Reference proteome</keyword>
<dbReference type="AlphaFoldDB" id="A0A8J2KVE7"/>
<keyword evidence="1" id="KW-0472">Membrane</keyword>
<protein>
    <submittedName>
        <fullName evidence="2">Uncharacterized protein</fullName>
    </submittedName>
</protein>
<proteinExistence type="predicted"/>
<keyword evidence="1" id="KW-0812">Transmembrane</keyword>
<organism evidence="2 3">
    <name type="scientific">Allacma fusca</name>
    <dbReference type="NCBI Taxonomy" id="39272"/>
    <lineage>
        <taxon>Eukaryota</taxon>
        <taxon>Metazoa</taxon>
        <taxon>Ecdysozoa</taxon>
        <taxon>Arthropoda</taxon>
        <taxon>Hexapoda</taxon>
        <taxon>Collembola</taxon>
        <taxon>Symphypleona</taxon>
        <taxon>Sminthuridae</taxon>
        <taxon>Allacma</taxon>
    </lineage>
</organism>
<dbReference type="Proteomes" id="UP000708208">
    <property type="component" value="Unassembled WGS sequence"/>
</dbReference>
<sequence length="237" mass="26534">MPVQEGFLNSISERFMDSRNTEFVRSMSPDPQLKKRPSLDGIATYKQYKAEFMTDTFVLLFSMLFILLFCVCGVETIIPVIGWLLILSSQIWLMIVIPNFEEGNVTHVVYFILGIVILYMGNPIFFVANTGLVSKVLSNETQGLGQGVCRLALYMGLIYGPSWSGSTVNSPYLSLGVSITMLLINGIMFAFSFSSLRRAEDLLAESKLKQAKYEELNSTLSEVTDEDAESLPFIRDV</sequence>
<feature type="transmembrane region" description="Helical" evidence="1">
    <location>
        <begin position="172"/>
        <end position="193"/>
    </location>
</feature>
<evidence type="ECO:0000313" key="3">
    <source>
        <dbReference type="Proteomes" id="UP000708208"/>
    </source>
</evidence>
<name>A0A8J2KVE7_9HEXA</name>
<keyword evidence="1" id="KW-1133">Transmembrane helix</keyword>
<accession>A0A8J2KVE7</accession>
<evidence type="ECO:0000256" key="1">
    <source>
        <dbReference type="SAM" id="Phobius"/>
    </source>
</evidence>
<comment type="caution">
    <text evidence="2">The sequence shown here is derived from an EMBL/GenBank/DDBJ whole genome shotgun (WGS) entry which is preliminary data.</text>
</comment>
<dbReference type="EMBL" id="CAJVCH010525524">
    <property type="protein sequence ID" value="CAG7822166.1"/>
    <property type="molecule type" value="Genomic_DNA"/>
</dbReference>
<dbReference type="OrthoDB" id="6432183at2759"/>
<reference evidence="2" key="1">
    <citation type="submission" date="2021-06" db="EMBL/GenBank/DDBJ databases">
        <authorList>
            <person name="Hodson N. C."/>
            <person name="Mongue J. A."/>
            <person name="Jaron S. K."/>
        </authorList>
    </citation>
    <scope>NUCLEOTIDE SEQUENCE</scope>
</reference>
<evidence type="ECO:0000313" key="2">
    <source>
        <dbReference type="EMBL" id="CAG7822166.1"/>
    </source>
</evidence>
<feature type="transmembrane region" description="Helical" evidence="1">
    <location>
        <begin position="57"/>
        <end position="87"/>
    </location>
</feature>
<feature type="transmembrane region" description="Helical" evidence="1">
    <location>
        <begin position="108"/>
        <end position="128"/>
    </location>
</feature>
<gene>
    <name evidence="2" type="ORF">AFUS01_LOCUS32452</name>
</gene>